<dbReference type="FunFam" id="3.30.160.60:FF:001548">
    <property type="entry name" value="Zinc finger protein 277, isoform CRA_a"/>
    <property type="match status" value="1"/>
</dbReference>
<evidence type="ECO:0000256" key="3">
    <source>
        <dbReference type="ARBA" id="ARBA00022833"/>
    </source>
</evidence>
<evidence type="ECO:0000313" key="9">
    <source>
        <dbReference type="Proteomes" id="UP000308365"/>
    </source>
</evidence>
<feature type="domain" description="C2H2-type" evidence="7">
    <location>
        <begin position="300"/>
        <end position="331"/>
    </location>
</feature>
<dbReference type="SMART" id="SM00355">
    <property type="entry name" value="ZnF_C2H2"/>
    <property type="match status" value="4"/>
</dbReference>
<dbReference type="InterPro" id="IPR013087">
    <property type="entry name" value="Znf_C2H2_type"/>
</dbReference>
<gene>
    <name evidence="8" type="ORF">EI555_021243</name>
</gene>
<dbReference type="SUPFAM" id="SSF57667">
    <property type="entry name" value="beta-beta-alpha zinc fingers"/>
    <property type="match status" value="2"/>
</dbReference>
<keyword evidence="1" id="KW-0479">Metal-binding</keyword>
<dbReference type="InterPro" id="IPR041661">
    <property type="entry name" value="ZN622/Rei1/Reh1_Znf-C2H2"/>
</dbReference>
<evidence type="ECO:0000313" key="8">
    <source>
        <dbReference type="EMBL" id="TKC40702.1"/>
    </source>
</evidence>
<dbReference type="InterPro" id="IPR036236">
    <property type="entry name" value="Znf_C2H2_sf"/>
</dbReference>
<feature type="compositionally biased region" description="Low complexity" evidence="6">
    <location>
        <begin position="1"/>
        <end position="12"/>
    </location>
</feature>
<dbReference type="AlphaFoldDB" id="A0A4U1EVK0"/>
<proteinExistence type="inferred from homology"/>
<dbReference type="PROSITE" id="PS50157">
    <property type="entry name" value="ZINC_FINGER_C2H2_2"/>
    <property type="match status" value="2"/>
</dbReference>
<dbReference type="InterPro" id="IPR040048">
    <property type="entry name" value="ZNF277"/>
</dbReference>
<dbReference type="Pfam" id="PF12756">
    <property type="entry name" value="zf-C2H2_2"/>
    <property type="match status" value="3"/>
</dbReference>
<reference evidence="9" key="1">
    <citation type="journal article" date="2019" name="IScience">
        <title>Narwhal Genome Reveals Long-Term Low Genetic Diversity despite Current Large Abundance Size.</title>
        <authorList>
            <person name="Westbury M.V."/>
            <person name="Petersen B."/>
            <person name="Garde E."/>
            <person name="Heide-Jorgensen M.P."/>
            <person name="Lorenzen E.D."/>
        </authorList>
    </citation>
    <scope>NUCLEOTIDE SEQUENCE [LARGE SCALE GENOMIC DNA]</scope>
</reference>
<keyword evidence="3" id="KW-0862">Zinc</keyword>
<keyword evidence="2 5" id="KW-0863">Zinc-finger</keyword>
<protein>
    <recommendedName>
        <fullName evidence="7">C2H2-type domain-containing protein</fullName>
    </recommendedName>
</protein>
<dbReference type="Proteomes" id="UP000308365">
    <property type="component" value="Unassembled WGS sequence"/>
</dbReference>
<dbReference type="Gene3D" id="3.30.160.60">
    <property type="entry name" value="Classic Zinc Finger"/>
    <property type="match status" value="1"/>
</dbReference>
<accession>A0A4U1EVK0</accession>
<feature type="domain" description="C2H2-type" evidence="7">
    <location>
        <begin position="224"/>
        <end position="253"/>
    </location>
</feature>
<evidence type="ECO:0000259" key="7">
    <source>
        <dbReference type="PROSITE" id="PS50157"/>
    </source>
</evidence>
<dbReference type="PANTHER" id="PTHR13267">
    <property type="entry name" value="ZINC FINGER PROTEIN 277"/>
    <property type="match status" value="1"/>
</dbReference>
<dbReference type="EMBL" id="RWIC01000718">
    <property type="protein sequence ID" value="TKC40702.1"/>
    <property type="molecule type" value="Genomic_DNA"/>
</dbReference>
<evidence type="ECO:0000256" key="1">
    <source>
        <dbReference type="ARBA" id="ARBA00022723"/>
    </source>
</evidence>
<name>A0A4U1EVK0_MONMO</name>
<evidence type="ECO:0000256" key="6">
    <source>
        <dbReference type="SAM" id="MobiDB-lite"/>
    </source>
</evidence>
<dbReference type="GO" id="GO:0008270">
    <property type="term" value="F:zinc ion binding"/>
    <property type="evidence" value="ECO:0007669"/>
    <property type="project" value="UniProtKB-KW"/>
</dbReference>
<feature type="region of interest" description="Disordered" evidence="6">
    <location>
        <begin position="1"/>
        <end position="31"/>
    </location>
</feature>
<comment type="similarity">
    <text evidence="4">Belongs to the ZNF277 family.</text>
</comment>
<dbReference type="PANTHER" id="PTHR13267:SF3">
    <property type="entry name" value="ZINC FINGER PROTEIN 277"/>
    <property type="match status" value="1"/>
</dbReference>
<organism evidence="8 9">
    <name type="scientific">Monodon monoceros</name>
    <name type="common">Narwhal</name>
    <name type="synonym">Ceratodon monodon</name>
    <dbReference type="NCBI Taxonomy" id="40151"/>
    <lineage>
        <taxon>Eukaryota</taxon>
        <taxon>Metazoa</taxon>
        <taxon>Chordata</taxon>
        <taxon>Craniata</taxon>
        <taxon>Vertebrata</taxon>
        <taxon>Euteleostomi</taxon>
        <taxon>Mammalia</taxon>
        <taxon>Eutheria</taxon>
        <taxon>Laurasiatheria</taxon>
        <taxon>Artiodactyla</taxon>
        <taxon>Whippomorpha</taxon>
        <taxon>Cetacea</taxon>
        <taxon>Odontoceti</taxon>
        <taxon>Monodontidae</taxon>
        <taxon>Monodon</taxon>
    </lineage>
</organism>
<sequence>MAAPQTQGAATQGEEDGDGNRGGTGGVSYEDSKDCILEPLSLPENPGGTTSLEGSPSVPCIFCEEHFLIDEQDKLLKHMIIEHKTVIADVKLVADFQRYISYWRKRFTEQPITDFCSVIRINSTAPFEEQDNYFLLCDVLPEDRILREELQKQRLKEILEQQQQERNDNNFQGSCMFCNEEFLGNRSVLLNHMAREHTFNIGLPDNIVNCNEFLCTLQKKLDNLQCLYCEKTFRDKNTLKDHMRKKQHRRINPKNREYDRFYVINYLDAHEFDLLKIKSELGLNFYEQVKLVNFIRRQIHQCRCYGCHEKFKSKADLRTHMEEAKHTSLLPERQTWDQPQYYFPTYENDTLLCTLSDSESDLTAQEQNGNIAIISEDTSKLHALKQSSILNQLLLHESLKN</sequence>
<evidence type="ECO:0000256" key="4">
    <source>
        <dbReference type="ARBA" id="ARBA00034119"/>
    </source>
</evidence>
<dbReference type="PROSITE" id="PS00028">
    <property type="entry name" value="ZINC_FINGER_C2H2_1"/>
    <property type="match status" value="2"/>
</dbReference>
<comment type="caution">
    <text evidence="8">The sequence shown here is derived from an EMBL/GenBank/DDBJ whole genome shotgun (WGS) entry which is preliminary data.</text>
</comment>
<evidence type="ECO:0000256" key="5">
    <source>
        <dbReference type="PROSITE-ProRule" id="PRU00042"/>
    </source>
</evidence>
<evidence type="ECO:0000256" key="2">
    <source>
        <dbReference type="ARBA" id="ARBA00022771"/>
    </source>
</evidence>